<protein>
    <submittedName>
        <fullName evidence="2">Vicinal oxygen chelate (VOC) family (GloA)</fullName>
    </submittedName>
</protein>
<dbReference type="Proteomes" id="UP001314241">
    <property type="component" value="Unassembled WGS sequence"/>
</dbReference>
<dbReference type="Gene3D" id="3.10.180.10">
    <property type="entry name" value="2,3-Dihydroxybiphenyl 1,2-Dioxygenase, domain 1"/>
    <property type="match status" value="1"/>
</dbReference>
<dbReference type="CDD" id="cd07253">
    <property type="entry name" value="GLOD5"/>
    <property type="match status" value="1"/>
</dbReference>
<comment type="caution">
    <text evidence="2">The sequence shown here is derived from an EMBL/GenBank/DDBJ whole genome shotgun (WGS) entry which is preliminary data.</text>
</comment>
<dbReference type="Pfam" id="PF00903">
    <property type="entry name" value="Glyoxalase"/>
    <property type="match status" value="1"/>
</dbReference>
<accession>A0ABP0EP71</accession>
<organism evidence="2 3">
    <name type="scientific">Eupransor demetentiae</name>
    <dbReference type="NCBI Taxonomy" id="3109584"/>
    <lineage>
        <taxon>Bacteria</taxon>
        <taxon>Bacillati</taxon>
        <taxon>Bacillota</taxon>
        <taxon>Bacilli</taxon>
        <taxon>Lactobacillales</taxon>
        <taxon>Lactobacillaceae</taxon>
        <taxon>Eupransor</taxon>
    </lineage>
</organism>
<dbReference type="PROSITE" id="PS51819">
    <property type="entry name" value="VOC"/>
    <property type="match status" value="1"/>
</dbReference>
<dbReference type="InterPro" id="IPR037523">
    <property type="entry name" value="VOC_core"/>
</dbReference>
<gene>
    <name evidence="2" type="ORF">R54876_GBNLAHCA_00045</name>
</gene>
<dbReference type="PANTHER" id="PTHR21366:SF14">
    <property type="entry name" value="GLYOXALASE DOMAIN-CONTAINING PROTEIN 5"/>
    <property type="match status" value="1"/>
</dbReference>
<dbReference type="EMBL" id="CAWVOH010000001">
    <property type="protein sequence ID" value="CAK8053490.1"/>
    <property type="molecule type" value="Genomic_DNA"/>
</dbReference>
<evidence type="ECO:0000259" key="1">
    <source>
        <dbReference type="PROSITE" id="PS51819"/>
    </source>
</evidence>
<proteinExistence type="predicted"/>
<dbReference type="InterPro" id="IPR050383">
    <property type="entry name" value="GlyoxalaseI/FosfomycinResist"/>
</dbReference>
<dbReference type="SUPFAM" id="SSF54593">
    <property type="entry name" value="Glyoxalase/Bleomycin resistance protein/Dihydroxybiphenyl dioxygenase"/>
    <property type="match status" value="1"/>
</dbReference>
<dbReference type="InterPro" id="IPR004360">
    <property type="entry name" value="Glyas_Fos-R_dOase_dom"/>
</dbReference>
<dbReference type="InterPro" id="IPR029068">
    <property type="entry name" value="Glyas_Bleomycin-R_OHBP_Dase"/>
</dbReference>
<feature type="domain" description="VOC" evidence="1">
    <location>
        <begin position="5"/>
        <end position="125"/>
    </location>
</feature>
<dbReference type="RefSeq" id="WP_349641058.1">
    <property type="nucleotide sequence ID" value="NZ_CAWVOH010000001.1"/>
</dbReference>
<sequence length="127" mass="14202">MKFKNIDHLVLTVADISSSVNFYQDILGMEVEHFQNGRTALHLGACKINLHQIHHEFEPKSAKPTPGSGDFCLITETPIEQVLTELKAKNIQPIEGPEQKHGALGAMTSIYLRDPDNNLVEIAHYNQ</sequence>
<dbReference type="PANTHER" id="PTHR21366">
    <property type="entry name" value="GLYOXALASE FAMILY PROTEIN"/>
    <property type="match status" value="1"/>
</dbReference>
<keyword evidence="3" id="KW-1185">Reference proteome</keyword>
<evidence type="ECO:0000313" key="3">
    <source>
        <dbReference type="Proteomes" id="UP001314241"/>
    </source>
</evidence>
<name>A0ABP0EP71_9LACO</name>
<reference evidence="2 3" key="1">
    <citation type="submission" date="2024-01" db="EMBL/GenBank/DDBJ databases">
        <authorList>
            <person name="Botero Cardona J."/>
        </authorList>
    </citation>
    <scope>NUCLEOTIDE SEQUENCE [LARGE SCALE GENOMIC DNA]</scope>
    <source>
        <strain evidence="2 3">LMG 33000</strain>
    </source>
</reference>
<evidence type="ECO:0000313" key="2">
    <source>
        <dbReference type="EMBL" id="CAK8053490.1"/>
    </source>
</evidence>